<accession>A0A643C3I8</accession>
<evidence type="ECO:0000313" key="2">
    <source>
        <dbReference type="Proteomes" id="UP000437017"/>
    </source>
</evidence>
<dbReference type="Proteomes" id="UP000437017">
    <property type="component" value="Unassembled WGS sequence"/>
</dbReference>
<gene>
    <name evidence="1" type="ORF">E2I00_006736</name>
</gene>
<comment type="caution">
    <text evidence="1">The sequence shown here is derived from an EMBL/GenBank/DDBJ whole genome shotgun (WGS) entry which is preliminary data.</text>
</comment>
<evidence type="ECO:0000313" key="1">
    <source>
        <dbReference type="EMBL" id="KAB0394767.1"/>
    </source>
</evidence>
<organism evidence="1 2">
    <name type="scientific">Balaenoptera physalus</name>
    <name type="common">Fin whale</name>
    <name type="synonym">Balaena physalus</name>
    <dbReference type="NCBI Taxonomy" id="9770"/>
    <lineage>
        <taxon>Eukaryota</taxon>
        <taxon>Metazoa</taxon>
        <taxon>Chordata</taxon>
        <taxon>Craniata</taxon>
        <taxon>Vertebrata</taxon>
        <taxon>Euteleostomi</taxon>
        <taxon>Mammalia</taxon>
        <taxon>Eutheria</taxon>
        <taxon>Laurasiatheria</taxon>
        <taxon>Artiodactyla</taxon>
        <taxon>Whippomorpha</taxon>
        <taxon>Cetacea</taxon>
        <taxon>Mysticeti</taxon>
        <taxon>Balaenopteridae</taxon>
        <taxon>Balaenoptera</taxon>
    </lineage>
</organism>
<keyword evidence="2" id="KW-1185">Reference proteome</keyword>
<protein>
    <submittedName>
        <fullName evidence="1">Uncharacterized protein</fullName>
    </submittedName>
</protein>
<sequence>MDTPGECSDILPKTVLLPSPTSHLARPTEWETLFVTPNIRILNPPLVVR</sequence>
<dbReference type="AlphaFoldDB" id="A0A643C3I8"/>
<proteinExistence type="predicted"/>
<dbReference type="EMBL" id="SGJD01002690">
    <property type="protein sequence ID" value="KAB0394767.1"/>
    <property type="molecule type" value="Genomic_DNA"/>
</dbReference>
<reference evidence="1 2" key="1">
    <citation type="journal article" date="2019" name="PLoS ONE">
        <title>Genomic analyses reveal an absence of contemporary introgressive admixture between fin whales and blue whales, despite known hybrids.</title>
        <authorList>
            <person name="Westbury M.V."/>
            <person name="Petersen B."/>
            <person name="Lorenzen E.D."/>
        </authorList>
    </citation>
    <scope>NUCLEOTIDE SEQUENCE [LARGE SCALE GENOMIC DNA]</scope>
    <source>
        <strain evidence="1">FinWhale-01</strain>
    </source>
</reference>
<name>A0A643C3I8_BALPH</name>